<accession>A0ABQ0CAS6</accession>
<evidence type="ECO:0000313" key="4">
    <source>
        <dbReference type="Proteomes" id="UP001628193"/>
    </source>
</evidence>
<dbReference type="PANTHER" id="PTHR11487">
    <property type="entry name" value="THIOESTERASE"/>
    <property type="match status" value="1"/>
</dbReference>
<dbReference type="Gene3D" id="3.40.50.1820">
    <property type="entry name" value="alpha/beta hydrolase"/>
    <property type="match status" value="1"/>
</dbReference>
<gene>
    <name evidence="3" type="primary">pikAV</name>
    <name evidence="3" type="ORF">SIID45300_02322</name>
</gene>
<dbReference type="GO" id="GO:0016787">
    <property type="term" value="F:hydrolase activity"/>
    <property type="evidence" value="ECO:0007669"/>
    <property type="project" value="UniProtKB-KW"/>
</dbReference>
<evidence type="ECO:0000259" key="2">
    <source>
        <dbReference type="Pfam" id="PF00975"/>
    </source>
</evidence>
<dbReference type="RefSeq" id="WP_420905669.1">
    <property type="nucleotide sequence ID" value="NZ_BAAFGK010000004.1"/>
</dbReference>
<dbReference type="EC" id="3.1.2.-" evidence="3"/>
<reference evidence="3 4" key="1">
    <citation type="submission" date="2024-09" db="EMBL/GenBank/DDBJ databases">
        <title>Draft genome sequence of Candidatus Magnetaquicoccaceae bacterium FCR-1.</title>
        <authorList>
            <person name="Shimoshige H."/>
            <person name="Shimamura S."/>
            <person name="Taoka A."/>
            <person name="Kobayashi H."/>
            <person name="Maekawa T."/>
        </authorList>
    </citation>
    <scope>NUCLEOTIDE SEQUENCE [LARGE SCALE GENOMIC DNA]</scope>
    <source>
        <strain evidence="3 4">FCR-1</strain>
    </source>
</reference>
<dbReference type="InterPro" id="IPR012223">
    <property type="entry name" value="TEII"/>
</dbReference>
<protein>
    <submittedName>
        <fullName evidence="3">Thioesterase PikA5</fullName>
        <ecNumber evidence="3">3.1.2.-</ecNumber>
    </submittedName>
</protein>
<dbReference type="EMBL" id="BAAFGK010000004">
    <property type="protein sequence ID" value="GAB0057987.1"/>
    <property type="molecule type" value="Genomic_DNA"/>
</dbReference>
<evidence type="ECO:0000256" key="1">
    <source>
        <dbReference type="ARBA" id="ARBA00007169"/>
    </source>
</evidence>
<keyword evidence="4" id="KW-1185">Reference proteome</keyword>
<keyword evidence="3" id="KW-0378">Hydrolase</keyword>
<dbReference type="InterPro" id="IPR029058">
    <property type="entry name" value="AB_hydrolase_fold"/>
</dbReference>
<organism evidence="3 4">
    <name type="scientific">Candidatus Magnetaquiglobus chichijimensis</name>
    <dbReference type="NCBI Taxonomy" id="3141448"/>
    <lineage>
        <taxon>Bacteria</taxon>
        <taxon>Pseudomonadati</taxon>
        <taxon>Pseudomonadota</taxon>
        <taxon>Magnetococcia</taxon>
        <taxon>Magnetococcales</taxon>
        <taxon>Candidatus Magnetaquicoccaceae</taxon>
        <taxon>Candidatus Magnetaquiglobus</taxon>
    </lineage>
</organism>
<evidence type="ECO:0000313" key="3">
    <source>
        <dbReference type="EMBL" id="GAB0057987.1"/>
    </source>
</evidence>
<name>A0ABQ0CAS6_9PROT</name>
<sequence length="231" mass="25800">MTQLFSLPYAGGNAYAFLGLGKHVDDFIRTVPLEPPGRGRRGQEPLLTSIEAITEDLANLIHARLEGPYALIGHSLGAYLANLVIRRLIRMGVEPPRHLFVSGAAGPTRPKKKKLIHDLSKEAFLAEVSQYGGLPREVLGHQELIDYFEPILRADFQAVETHHYQPSDPLPVPITALTGARDAIVTLDLVRLWQAETRHPLIIEHFPGDHFFIFEEWPRIGEIVSKTLLEG</sequence>
<dbReference type="PANTHER" id="PTHR11487:SF0">
    <property type="entry name" value="S-ACYL FATTY ACID SYNTHASE THIOESTERASE, MEDIUM CHAIN"/>
    <property type="match status" value="1"/>
</dbReference>
<proteinExistence type="inferred from homology"/>
<dbReference type="Pfam" id="PF00975">
    <property type="entry name" value="Thioesterase"/>
    <property type="match status" value="1"/>
</dbReference>
<comment type="similarity">
    <text evidence="1">Belongs to the thioesterase family.</text>
</comment>
<dbReference type="Proteomes" id="UP001628193">
    <property type="component" value="Unassembled WGS sequence"/>
</dbReference>
<comment type="caution">
    <text evidence="3">The sequence shown here is derived from an EMBL/GenBank/DDBJ whole genome shotgun (WGS) entry which is preliminary data.</text>
</comment>
<feature type="domain" description="Thioesterase" evidence="2">
    <location>
        <begin position="3"/>
        <end position="225"/>
    </location>
</feature>
<dbReference type="InterPro" id="IPR001031">
    <property type="entry name" value="Thioesterase"/>
</dbReference>
<dbReference type="SUPFAM" id="SSF53474">
    <property type="entry name" value="alpha/beta-Hydrolases"/>
    <property type="match status" value="1"/>
</dbReference>